<protein>
    <recommendedName>
        <fullName evidence="3">F-box domain-containing protein</fullName>
    </recommendedName>
</protein>
<proteinExistence type="predicted"/>
<evidence type="ECO:0008006" key="3">
    <source>
        <dbReference type="Google" id="ProtNLM"/>
    </source>
</evidence>
<accession>A0A2S5BAF2</accession>
<reference evidence="1 2" key="1">
    <citation type="journal article" date="2018" name="Front. Microbiol.">
        <title>Prospects for Fungal Bioremediation of Acidic Radioactive Waste Sites: Characterization and Genome Sequence of Rhodotorula taiwanensis MD1149.</title>
        <authorList>
            <person name="Tkavc R."/>
            <person name="Matrosova V.Y."/>
            <person name="Grichenko O.E."/>
            <person name="Gostincar C."/>
            <person name="Volpe R.P."/>
            <person name="Klimenkova P."/>
            <person name="Gaidamakova E.K."/>
            <person name="Zhou C.E."/>
            <person name="Stewart B.J."/>
            <person name="Lyman M.G."/>
            <person name="Malfatti S.A."/>
            <person name="Rubinfeld B."/>
            <person name="Courtot M."/>
            <person name="Singh J."/>
            <person name="Dalgard C.L."/>
            <person name="Hamilton T."/>
            <person name="Frey K.G."/>
            <person name="Gunde-Cimerman N."/>
            <person name="Dugan L."/>
            <person name="Daly M.J."/>
        </authorList>
    </citation>
    <scope>NUCLEOTIDE SEQUENCE [LARGE SCALE GENOMIC DNA]</scope>
    <source>
        <strain evidence="1 2">MD1149</strain>
    </source>
</reference>
<comment type="caution">
    <text evidence="1">The sequence shown here is derived from an EMBL/GenBank/DDBJ whole genome shotgun (WGS) entry which is preliminary data.</text>
</comment>
<organism evidence="1 2">
    <name type="scientific">Rhodotorula taiwanensis</name>
    <dbReference type="NCBI Taxonomy" id="741276"/>
    <lineage>
        <taxon>Eukaryota</taxon>
        <taxon>Fungi</taxon>
        <taxon>Dikarya</taxon>
        <taxon>Basidiomycota</taxon>
        <taxon>Pucciniomycotina</taxon>
        <taxon>Microbotryomycetes</taxon>
        <taxon>Sporidiobolales</taxon>
        <taxon>Sporidiobolaceae</taxon>
        <taxon>Rhodotorula</taxon>
    </lineage>
</organism>
<dbReference type="Proteomes" id="UP000237144">
    <property type="component" value="Unassembled WGS sequence"/>
</dbReference>
<name>A0A2S5BAF2_9BASI</name>
<dbReference type="EMBL" id="PJQD01000035">
    <property type="protein sequence ID" value="POY73755.1"/>
    <property type="molecule type" value="Genomic_DNA"/>
</dbReference>
<evidence type="ECO:0000313" key="1">
    <source>
        <dbReference type="EMBL" id="POY73755.1"/>
    </source>
</evidence>
<dbReference type="AlphaFoldDB" id="A0A2S5BAF2"/>
<evidence type="ECO:0000313" key="2">
    <source>
        <dbReference type="Proteomes" id="UP000237144"/>
    </source>
</evidence>
<keyword evidence="2" id="KW-1185">Reference proteome</keyword>
<sequence>MLDRLPTELLRLVVDATSHSIWTRKVTLDRLGLVSKSYRRASAALRDRVVVVSSTDDAAQVCSWPAVKRNLAETILLGRDTTDAPDAVLQDAQVNEMMGSLPRLQHAFVHCLDGSAMDLTGTTTNFCPDEDNPFRSPVSLSLRHARILFPFTEDPAKFARLTRLRLDLFSRDERWFAEIATEVDDDGLGQLLTTRCLPSLRVLRLSCSALPKVKDAFSRQLKLVQVDLTEEHLDENLKVLQTWVKHSPSLLCTFSHSASAGRLRLRCSGLRYALFDNWSPPEILLALQSLGDLRAISMPQERYRRRPEELYSLDRMCAEEVAGRIKDARIKVFDAGEADEDWINPEYAKLVAANELDAAPRELSVA</sequence>
<gene>
    <name evidence="1" type="ORF">BMF94_3293</name>
</gene>